<dbReference type="GO" id="GO:0005777">
    <property type="term" value="C:peroxisome"/>
    <property type="evidence" value="ECO:0007669"/>
    <property type="project" value="TreeGrafter"/>
</dbReference>
<evidence type="ECO:0000256" key="6">
    <source>
        <dbReference type="PIRSR" id="PIRSR637944-1"/>
    </source>
</evidence>
<evidence type="ECO:0000313" key="10">
    <source>
        <dbReference type="Proteomes" id="UP000276215"/>
    </source>
</evidence>
<evidence type="ECO:0000259" key="8">
    <source>
        <dbReference type="PROSITE" id="PS51352"/>
    </source>
</evidence>
<dbReference type="OrthoDB" id="1882547at2759"/>
<dbReference type="GO" id="GO:0045454">
    <property type="term" value="P:cell redox homeostasis"/>
    <property type="evidence" value="ECO:0007669"/>
    <property type="project" value="TreeGrafter"/>
</dbReference>
<dbReference type="InterPro" id="IPR036249">
    <property type="entry name" value="Thioredoxin-like_sf"/>
</dbReference>
<dbReference type="PROSITE" id="PS51352">
    <property type="entry name" value="THIOREDOXIN_2"/>
    <property type="match status" value="1"/>
</dbReference>
<dbReference type="GO" id="GO:0042744">
    <property type="term" value="P:hydrogen peroxide catabolic process"/>
    <property type="evidence" value="ECO:0007669"/>
    <property type="project" value="TreeGrafter"/>
</dbReference>
<gene>
    <name evidence="9" type="ORF">L873DRAFT_1804100</name>
</gene>
<evidence type="ECO:0000313" key="9">
    <source>
        <dbReference type="EMBL" id="RPB01187.1"/>
    </source>
</evidence>
<keyword evidence="2 7" id="KW-0575">Peroxidase</keyword>
<dbReference type="AlphaFoldDB" id="A0A3N4JSM9"/>
<dbReference type="EMBL" id="ML120375">
    <property type="protein sequence ID" value="RPB01187.1"/>
    <property type="molecule type" value="Genomic_DNA"/>
</dbReference>
<dbReference type="CDD" id="cd03013">
    <property type="entry name" value="PRX5_like"/>
    <property type="match status" value="1"/>
</dbReference>
<dbReference type="GO" id="GO:0008379">
    <property type="term" value="F:thioredoxin peroxidase activity"/>
    <property type="evidence" value="ECO:0007669"/>
    <property type="project" value="InterPro"/>
</dbReference>
<dbReference type="Proteomes" id="UP000276215">
    <property type="component" value="Unassembled WGS sequence"/>
</dbReference>
<evidence type="ECO:0000256" key="2">
    <source>
        <dbReference type="ARBA" id="ARBA00022559"/>
    </source>
</evidence>
<dbReference type="GO" id="GO:0005739">
    <property type="term" value="C:mitochondrion"/>
    <property type="evidence" value="ECO:0007669"/>
    <property type="project" value="TreeGrafter"/>
</dbReference>
<dbReference type="PANTHER" id="PTHR10430:SF39">
    <property type="entry name" value="PEROXISOMAL MEMBRANE ASSOCIATED PROTEIN 20"/>
    <property type="match status" value="1"/>
</dbReference>
<evidence type="ECO:0000256" key="1">
    <source>
        <dbReference type="ARBA" id="ARBA00010505"/>
    </source>
</evidence>
<evidence type="ECO:0000256" key="4">
    <source>
        <dbReference type="ARBA" id="ARBA00023002"/>
    </source>
</evidence>
<keyword evidence="10" id="KW-1185">Reference proteome</keyword>
<protein>
    <submittedName>
        <fullName evidence="9">Redoxin</fullName>
    </submittedName>
</protein>
<evidence type="ECO:0000256" key="3">
    <source>
        <dbReference type="ARBA" id="ARBA00022862"/>
    </source>
</evidence>
<name>A0A3N4JSM9_9PEZI</name>
<dbReference type="PANTHER" id="PTHR10430">
    <property type="entry name" value="PEROXIREDOXIN"/>
    <property type="match status" value="1"/>
</dbReference>
<dbReference type="GO" id="GO:0005829">
    <property type="term" value="C:cytosol"/>
    <property type="evidence" value="ECO:0007669"/>
    <property type="project" value="TreeGrafter"/>
</dbReference>
<dbReference type="Pfam" id="PF08534">
    <property type="entry name" value="Redoxin"/>
    <property type="match status" value="1"/>
</dbReference>
<sequence length="156" mass="16804">MISVGSLIPAAPGSLWVEKEDNTVSFPSSGKYIIVGVPGAFTPPCSSQVPGYVENYDKLKEKGVRAVYIVAVNDIFVVNAWKEKLAEGSETHFLSDSQGEFTKSVGLDFDAAGLLGNTRSKRYVAVVDNGKVVNLQIEDEVSKVTVTHADNILKNL</sequence>
<organism evidence="9 10">
    <name type="scientific">Choiromyces venosus 120613-1</name>
    <dbReference type="NCBI Taxonomy" id="1336337"/>
    <lineage>
        <taxon>Eukaryota</taxon>
        <taxon>Fungi</taxon>
        <taxon>Dikarya</taxon>
        <taxon>Ascomycota</taxon>
        <taxon>Pezizomycotina</taxon>
        <taxon>Pezizomycetes</taxon>
        <taxon>Pezizales</taxon>
        <taxon>Tuberaceae</taxon>
        <taxon>Choiromyces</taxon>
    </lineage>
</organism>
<feature type="active site" description="Cysteine sulfenic acid (-SOH) intermediate" evidence="6">
    <location>
        <position position="45"/>
    </location>
</feature>
<comment type="similarity">
    <text evidence="1 7">Belongs to the peroxiredoxin family. Prx5 subfamily.</text>
</comment>
<feature type="domain" description="Thioredoxin" evidence="8">
    <location>
        <begin position="2"/>
        <end position="156"/>
    </location>
</feature>
<dbReference type="InterPro" id="IPR037944">
    <property type="entry name" value="PRX5-like"/>
</dbReference>
<keyword evidence="5 7" id="KW-0676">Redox-active center</keyword>
<dbReference type="GO" id="GO:0034599">
    <property type="term" value="P:cellular response to oxidative stress"/>
    <property type="evidence" value="ECO:0007669"/>
    <property type="project" value="InterPro"/>
</dbReference>
<proteinExistence type="inferred from homology"/>
<comment type="function">
    <text evidence="7">Thiol-specific peroxidase that catalyzes the reduction of hydrogen peroxide and organic hydroperoxides to water and alcohols, respectively. Plays a role in cell protection against oxidative stress by detoxifying peroxides.</text>
</comment>
<dbReference type="InterPro" id="IPR013766">
    <property type="entry name" value="Thioredoxin_domain"/>
</dbReference>
<dbReference type="SUPFAM" id="SSF52833">
    <property type="entry name" value="Thioredoxin-like"/>
    <property type="match status" value="1"/>
</dbReference>
<keyword evidence="3 7" id="KW-0049">Antioxidant</keyword>
<accession>A0A3N4JSM9</accession>
<reference evidence="9 10" key="1">
    <citation type="journal article" date="2018" name="Nat. Ecol. Evol.">
        <title>Pezizomycetes genomes reveal the molecular basis of ectomycorrhizal truffle lifestyle.</title>
        <authorList>
            <person name="Murat C."/>
            <person name="Payen T."/>
            <person name="Noel B."/>
            <person name="Kuo A."/>
            <person name="Morin E."/>
            <person name="Chen J."/>
            <person name="Kohler A."/>
            <person name="Krizsan K."/>
            <person name="Balestrini R."/>
            <person name="Da Silva C."/>
            <person name="Montanini B."/>
            <person name="Hainaut M."/>
            <person name="Levati E."/>
            <person name="Barry K.W."/>
            <person name="Belfiori B."/>
            <person name="Cichocki N."/>
            <person name="Clum A."/>
            <person name="Dockter R.B."/>
            <person name="Fauchery L."/>
            <person name="Guy J."/>
            <person name="Iotti M."/>
            <person name="Le Tacon F."/>
            <person name="Lindquist E.A."/>
            <person name="Lipzen A."/>
            <person name="Malagnac F."/>
            <person name="Mello A."/>
            <person name="Molinier V."/>
            <person name="Miyauchi S."/>
            <person name="Poulain J."/>
            <person name="Riccioni C."/>
            <person name="Rubini A."/>
            <person name="Sitrit Y."/>
            <person name="Splivallo R."/>
            <person name="Traeger S."/>
            <person name="Wang M."/>
            <person name="Zifcakova L."/>
            <person name="Wipf D."/>
            <person name="Zambonelli A."/>
            <person name="Paolocci F."/>
            <person name="Nowrousian M."/>
            <person name="Ottonello S."/>
            <person name="Baldrian P."/>
            <person name="Spatafora J.W."/>
            <person name="Henrissat B."/>
            <person name="Nagy L.G."/>
            <person name="Aury J.M."/>
            <person name="Wincker P."/>
            <person name="Grigoriev I.V."/>
            <person name="Bonfante P."/>
            <person name="Martin F.M."/>
        </authorList>
    </citation>
    <scope>NUCLEOTIDE SEQUENCE [LARGE SCALE GENOMIC DNA]</scope>
    <source>
        <strain evidence="9 10">120613-1</strain>
    </source>
</reference>
<evidence type="ECO:0000256" key="7">
    <source>
        <dbReference type="RuleBase" id="RU366011"/>
    </source>
</evidence>
<dbReference type="STRING" id="1336337.A0A3N4JSM9"/>
<keyword evidence="4 7" id="KW-0560">Oxidoreductase</keyword>
<evidence type="ECO:0000256" key="5">
    <source>
        <dbReference type="ARBA" id="ARBA00023284"/>
    </source>
</evidence>
<dbReference type="InterPro" id="IPR013740">
    <property type="entry name" value="Redoxin"/>
</dbReference>
<dbReference type="Gene3D" id="3.40.30.10">
    <property type="entry name" value="Glutaredoxin"/>
    <property type="match status" value="1"/>
</dbReference>